<dbReference type="HOGENOM" id="CLU_106275_1_0_10"/>
<dbReference type="InterPro" id="IPR043519">
    <property type="entry name" value="NT_sf"/>
</dbReference>
<sequence length="212" mass="24193">MLHTETVAGTTLELLKKLEAEKRMSGFNLAGGTALALYLGHRVSVDLDLFTPKPFNVAGLAAFLHDNYGFRTDFTEKNTLKGTIDGVKIDCISHQYGYLGKPNEEDGIRLYSMEDLVVMKLSAIVDNGSRLKDFVDIAFLSTRYSFYSMLELYARKFPDTNIIRVIKSVTYFADIDFEEDIFMLTGEHDWKEVERRLIDMTGNQKKVFRSFP</sequence>
<evidence type="ECO:0008006" key="3">
    <source>
        <dbReference type="Google" id="ProtNLM"/>
    </source>
</evidence>
<dbReference type="RefSeq" id="WP_007217212.1">
    <property type="nucleotide sequence ID" value="NZ_JH724086.1"/>
</dbReference>
<dbReference type="Pfam" id="PF08843">
    <property type="entry name" value="AbiEii"/>
    <property type="match status" value="1"/>
</dbReference>
<dbReference type="InterPro" id="IPR014942">
    <property type="entry name" value="AbiEii"/>
</dbReference>
<accession>I9QPR1</accession>
<proteinExistence type="predicted"/>
<gene>
    <name evidence="1" type="ORF">HMPREF1062_02559</name>
</gene>
<dbReference type="EMBL" id="AGXG01000057">
    <property type="protein sequence ID" value="EIY31373.1"/>
    <property type="molecule type" value="Genomic_DNA"/>
</dbReference>
<evidence type="ECO:0000313" key="2">
    <source>
        <dbReference type="Proteomes" id="UP000003741"/>
    </source>
</evidence>
<evidence type="ECO:0000313" key="1">
    <source>
        <dbReference type="EMBL" id="EIY31373.1"/>
    </source>
</evidence>
<dbReference type="PATRIC" id="fig|997874.3.peg.2617"/>
<dbReference type="OrthoDB" id="9796281at2"/>
<dbReference type="AlphaFoldDB" id="I9QPR1"/>
<name>I9QPR1_9BACE</name>
<comment type="caution">
    <text evidence="1">The sequence shown here is derived from an EMBL/GenBank/DDBJ whole genome shotgun (WGS) entry which is preliminary data.</text>
</comment>
<dbReference type="SUPFAM" id="SSF81301">
    <property type="entry name" value="Nucleotidyltransferase"/>
    <property type="match status" value="1"/>
</dbReference>
<dbReference type="Proteomes" id="UP000003741">
    <property type="component" value="Unassembled WGS sequence"/>
</dbReference>
<protein>
    <recommendedName>
        <fullName evidence="3">Nucleotidyl transferase AbiEii/AbiGii toxin family protein</fullName>
    </recommendedName>
</protein>
<reference evidence="1 2" key="1">
    <citation type="submission" date="2012-02" db="EMBL/GenBank/DDBJ databases">
        <title>The Genome Sequence of Bacteroides cellulosilyticus CL02T12C19.</title>
        <authorList>
            <consortium name="The Broad Institute Genome Sequencing Platform"/>
            <person name="Earl A."/>
            <person name="Ward D."/>
            <person name="Feldgarden M."/>
            <person name="Gevers D."/>
            <person name="Zitomersky N.L."/>
            <person name="Coyne M.J."/>
            <person name="Comstock L.E."/>
            <person name="Young S.K."/>
            <person name="Zeng Q."/>
            <person name="Gargeya S."/>
            <person name="Fitzgerald M."/>
            <person name="Haas B."/>
            <person name="Abouelleil A."/>
            <person name="Alvarado L."/>
            <person name="Arachchi H.M."/>
            <person name="Berlin A."/>
            <person name="Chapman S.B."/>
            <person name="Gearin G."/>
            <person name="Goldberg J."/>
            <person name="Griggs A."/>
            <person name="Gujja S."/>
            <person name="Hansen M."/>
            <person name="Heiman D."/>
            <person name="Howarth C."/>
            <person name="Larimer J."/>
            <person name="Lui A."/>
            <person name="MacDonald P.J.P."/>
            <person name="McCowen C."/>
            <person name="Montmayeur A."/>
            <person name="Murphy C."/>
            <person name="Neiman D."/>
            <person name="Pearson M."/>
            <person name="Priest M."/>
            <person name="Roberts A."/>
            <person name="Saif S."/>
            <person name="Shea T."/>
            <person name="Sisk P."/>
            <person name="Stolte C."/>
            <person name="Sykes S."/>
            <person name="Wortman J."/>
            <person name="Nusbaum C."/>
            <person name="Birren B."/>
        </authorList>
    </citation>
    <scope>NUCLEOTIDE SEQUENCE [LARGE SCALE GENOMIC DNA]</scope>
    <source>
        <strain evidence="1 2">CL02T12C19</strain>
    </source>
</reference>
<keyword evidence="2" id="KW-1185">Reference proteome</keyword>
<organism evidence="1 2">
    <name type="scientific">Bacteroides cellulosilyticus CL02T12C19</name>
    <dbReference type="NCBI Taxonomy" id="997874"/>
    <lineage>
        <taxon>Bacteria</taxon>
        <taxon>Pseudomonadati</taxon>
        <taxon>Bacteroidota</taxon>
        <taxon>Bacteroidia</taxon>
        <taxon>Bacteroidales</taxon>
        <taxon>Bacteroidaceae</taxon>
        <taxon>Bacteroides</taxon>
    </lineage>
</organism>